<protein>
    <submittedName>
        <fullName evidence="1">Uncharacterized protein</fullName>
    </submittedName>
</protein>
<evidence type="ECO:0000313" key="1">
    <source>
        <dbReference type="EMBL" id="KAI3733510.1"/>
    </source>
</evidence>
<keyword evidence="2" id="KW-1185">Reference proteome</keyword>
<reference evidence="1 2" key="2">
    <citation type="journal article" date="2022" name="Mol. Ecol. Resour.">
        <title>The genomes of chicory, endive, great burdock and yacon provide insights into Asteraceae paleo-polyploidization history and plant inulin production.</title>
        <authorList>
            <person name="Fan W."/>
            <person name="Wang S."/>
            <person name="Wang H."/>
            <person name="Wang A."/>
            <person name="Jiang F."/>
            <person name="Liu H."/>
            <person name="Zhao H."/>
            <person name="Xu D."/>
            <person name="Zhang Y."/>
        </authorList>
    </citation>
    <scope>NUCLEOTIDE SEQUENCE [LARGE SCALE GENOMIC DNA]</scope>
    <source>
        <strain evidence="2">cv. Niubang</strain>
        <tissue evidence="1">Leaf</tissue>
    </source>
</reference>
<dbReference type="Proteomes" id="UP001055879">
    <property type="component" value="Linkage Group LG04"/>
</dbReference>
<dbReference type="EMBL" id="CM042050">
    <property type="protein sequence ID" value="KAI3733510.1"/>
    <property type="molecule type" value="Genomic_DNA"/>
</dbReference>
<accession>A0ACB9CGX4</accession>
<sequence length="171" mass="19722">MKRGESSSLRRSAAMEKRRRDHMKDLYSKLASLLQLQSYERLPLLALLDQATISLKQWKERVERLRARKHELQNERRSGESSHEHKLQVVQVSEMDSSVEVNLILNKADNVKRVELFRVLSIIQQCGAEILSCSSSSNGHNLHCTIHAQAFHTRLGFDSSLIEYKLKQLIS</sequence>
<evidence type="ECO:0000313" key="2">
    <source>
        <dbReference type="Proteomes" id="UP001055879"/>
    </source>
</evidence>
<organism evidence="1 2">
    <name type="scientific">Arctium lappa</name>
    <name type="common">Greater burdock</name>
    <name type="synonym">Lappa major</name>
    <dbReference type="NCBI Taxonomy" id="4217"/>
    <lineage>
        <taxon>Eukaryota</taxon>
        <taxon>Viridiplantae</taxon>
        <taxon>Streptophyta</taxon>
        <taxon>Embryophyta</taxon>
        <taxon>Tracheophyta</taxon>
        <taxon>Spermatophyta</taxon>
        <taxon>Magnoliopsida</taxon>
        <taxon>eudicotyledons</taxon>
        <taxon>Gunneridae</taxon>
        <taxon>Pentapetalae</taxon>
        <taxon>asterids</taxon>
        <taxon>campanulids</taxon>
        <taxon>Asterales</taxon>
        <taxon>Asteraceae</taxon>
        <taxon>Carduoideae</taxon>
        <taxon>Cardueae</taxon>
        <taxon>Arctiinae</taxon>
        <taxon>Arctium</taxon>
    </lineage>
</organism>
<reference evidence="2" key="1">
    <citation type="journal article" date="2022" name="Mol. Ecol. Resour.">
        <title>The genomes of chicory, endive, great burdock and yacon provide insights into Asteraceae palaeo-polyploidization history and plant inulin production.</title>
        <authorList>
            <person name="Fan W."/>
            <person name="Wang S."/>
            <person name="Wang H."/>
            <person name="Wang A."/>
            <person name="Jiang F."/>
            <person name="Liu H."/>
            <person name="Zhao H."/>
            <person name="Xu D."/>
            <person name="Zhang Y."/>
        </authorList>
    </citation>
    <scope>NUCLEOTIDE SEQUENCE [LARGE SCALE GENOMIC DNA]</scope>
    <source>
        <strain evidence="2">cv. Niubang</strain>
    </source>
</reference>
<proteinExistence type="predicted"/>
<gene>
    <name evidence="1" type="ORF">L6452_12953</name>
</gene>
<comment type="caution">
    <text evidence="1">The sequence shown here is derived from an EMBL/GenBank/DDBJ whole genome shotgun (WGS) entry which is preliminary data.</text>
</comment>
<name>A0ACB9CGX4_ARCLA</name>